<dbReference type="PANTHER" id="PTHR21137:SF35">
    <property type="entry name" value="ODORANT RECEPTOR 19A-RELATED"/>
    <property type="match status" value="1"/>
</dbReference>
<dbReference type="Proteomes" id="UP000002358">
    <property type="component" value="Chromosome 4"/>
</dbReference>
<comment type="subcellular location">
    <subcellularLocation>
        <location evidence="1 10">Cell membrane</location>
        <topology evidence="1 10">Multi-pass membrane protein</topology>
    </subcellularLocation>
</comment>
<evidence type="ECO:0000313" key="11">
    <source>
        <dbReference type="EnsemblMetazoa" id="NP_001177489"/>
    </source>
</evidence>
<dbReference type="RefSeq" id="NP_001177489.1">
    <property type="nucleotide sequence ID" value="NM_001190560.1"/>
</dbReference>
<evidence type="ECO:0000256" key="7">
    <source>
        <dbReference type="ARBA" id="ARBA00023136"/>
    </source>
</evidence>
<keyword evidence="6 10" id="KW-1133">Transmembrane helix</keyword>
<dbReference type="AlphaFoldDB" id="A0A7M6USE3"/>
<dbReference type="EnsemblMetazoa" id="NM_001190560">
    <property type="protein sequence ID" value="NP_001177489"/>
    <property type="gene ID" value="GeneID_100463056"/>
</dbReference>
<evidence type="ECO:0000256" key="6">
    <source>
        <dbReference type="ARBA" id="ARBA00022989"/>
    </source>
</evidence>
<sequence length="414" mass="46646">MKSNNAHESFFAYLNWAIGLNRLSLRLMGIWPDDSVAETKLFTTILRIPLIISVMMLCIVVPQMYALILVRNNLLLIIDNFMTSFPTLIGCAKFYFLWRSKEVLRPVVCSVTEDWLRPKSDLECQKMRDAAVVARLFTVGGYSLITGSLMGFIIAPLCGLNIRVEQNITDYGRQPLLVQSYYPYDYSQSPNFEITHSSQIVAACFVAMSLAVPDNYFGALVFHISGQFQLLGLNFEHFIKQNEKIVGIMAVRDFNKSLGVYVDRHVHLIRMVAIVEKSFNFIILIQIFCLCVMACCLGVRILSAIGNPNDKTAVIQIINLGATLISLMIFAFSNCYASETLASRSAEIFQQVYSSDWYKIPKRSTCCYLIMIMIMSKNPQMLSAGKILYLSLSTFCIILKSIAGYLSVLIAQSN</sequence>
<dbReference type="FunCoup" id="A0A7M6USE3">
    <property type="interactions" value="108"/>
</dbReference>
<dbReference type="OrthoDB" id="7634903at2759"/>
<keyword evidence="4 10" id="KW-0812">Transmembrane</keyword>
<evidence type="ECO:0000256" key="3">
    <source>
        <dbReference type="ARBA" id="ARBA00022606"/>
    </source>
</evidence>
<keyword evidence="5 10" id="KW-0552">Olfaction</keyword>
<dbReference type="SMR" id="A0A7M6USE3"/>
<evidence type="ECO:0000313" key="12">
    <source>
        <dbReference type="Proteomes" id="UP000002358"/>
    </source>
</evidence>
<accession>A0A7M6USE3</accession>
<dbReference type="GO" id="GO:0005549">
    <property type="term" value="F:odorant binding"/>
    <property type="evidence" value="ECO:0007669"/>
    <property type="project" value="InterPro"/>
</dbReference>
<evidence type="ECO:0000256" key="2">
    <source>
        <dbReference type="ARBA" id="ARBA00022475"/>
    </source>
</evidence>
<evidence type="ECO:0000256" key="9">
    <source>
        <dbReference type="ARBA" id="ARBA00023224"/>
    </source>
</evidence>
<dbReference type="GO" id="GO:0004984">
    <property type="term" value="F:olfactory receptor activity"/>
    <property type="evidence" value="ECO:0007669"/>
    <property type="project" value="InterPro"/>
</dbReference>
<dbReference type="Pfam" id="PF02949">
    <property type="entry name" value="7tm_6"/>
    <property type="match status" value="1"/>
</dbReference>
<dbReference type="GO" id="GO:0007165">
    <property type="term" value="P:signal transduction"/>
    <property type="evidence" value="ECO:0007669"/>
    <property type="project" value="UniProtKB-KW"/>
</dbReference>
<dbReference type="KEGG" id="nvi:100463056"/>
<evidence type="ECO:0000256" key="4">
    <source>
        <dbReference type="ARBA" id="ARBA00022692"/>
    </source>
</evidence>
<dbReference type="InParanoid" id="A0A7M6USE3"/>
<keyword evidence="12" id="KW-1185">Reference proteome</keyword>
<dbReference type="GeneID" id="100463056"/>
<evidence type="ECO:0000256" key="10">
    <source>
        <dbReference type="RuleBase" id="RU351113"/>
    </source>
</evidence>
<keyword evidence="3 10" id="KW-0716">Sensory transduction</keyword>
<keyword evidence="2" id="KW-1003">Cell membrane</keyword>
<organism evidence="11 12">
    <name type="scientific">Nasonia vitripennis</name>
    <name type="common">Parasitic wasp</name>
    <dbReference type="NCBI Taxonomy" id="7425"/>
    <lineage>
        <taxon>Eukaryota</taxon>
        <taxon>Metazoa</taxon>
        <taxon>Ecdysozoa</taxon>
        <taxon>Arthropoda</taxon>
        <taxon>Hexapoda</taxon>
        <taxon>Insecta</taxon>
        <taxon>Pterygota</taxon>
        <taxon>Neoptera</taxon>
        <taxon>Endopterygota</taxon>
        <taxon>Hymenoptera</taxon>
        <taxon>Apocrita</taxon>
        <taxon>Proctotrupomorpha</taxon>
        <taxon>Chalcidoidea</taxon>
        <taxon>Pteromalidae</taxon>
        <taxon>Pteromalinae</taxon>
        <taxon>Nasonia</taxon>
    </lineage>
</organism>
<evidence type="ECO:0000256" key="8">
    <source>
        <dbReference type="ARBA" id="ARBA00023170"/>
    </source>
</evidence>
<evidence type="ECO:0000256" key="1">
    <source>
        <dbReference type="ARBA" id="ARBA00004651"/>
    </source>
</evidence>
<evidence type="ECO:0000256" key="5">
    <source>
        <dbReference type="ARBA" id="ARBA00022725"/>
    </source>
</evidence>
<feature type="transmembrane region" description="Helical" evidence="10">
    <location>
        <begin position="387"/>
        <end position="411"/>
    </location>
</feature>
<proteinExistence type="inferred from homology"/>
<feature type="transmembrane region" description="Helical" evidence="10">
    <location>
        <begin position="48"/>
        <end position="68"/>
    </location>
</feature>
<name>A0A7M6USE3_NASVI</name>
<dbReference type="GO" id="GO:0005886">
    <property type="term" value="C:plasma membrane"/>
    <property type="evidence" value="ECO:0007669"/>
    <property type="project" value="UniProtKB-SubCell"/>
</dbReference>
<reference evidence="11" key="1">
    <citation type="submission" date="2021-01" db="UniProtKB">
        <authorList>
            <consortium name="EnsemblMetazoa"/>
        </authorList>
    </citation>
    <scope>IDENTIFICATION</scope>
</reference>
<comment type="caution">
    <text evidence="10">Lacks conserved residue(s) required for the propagation of feature annotation.</text>
</comment>
<dbReference type="PANTHER" id="PTHR21137">
    <property type="entry name" value="ODORANT RECEPTOR"/>
    <property type="match status" value="1"/>
</dbReference>
<dbReference type="CTD" id="5567873"/>
<keyword evidence="8 10" id="KW-0675">Receptor</keyword>
<keyword evidence="9 10" id="KW-0807">Transducer</keyword>
<keyword evidence="7 10" id="KW-0472">Membrane</keyword>
<dbReference type="InterPro" id="IPR004117">
    <property type="entry name" value="7tm6_olfct_rcpt"/>
</dbReference>
<comment type="similarity">
    <text evidence="10">Belongs to the insect chemoreceptor superfamily. Heteromeric odorant receptor channel (TC 1.A.69) family.</text>
</comment>
<feature type="transmembrane region" description="Helical" evidence="10">
    <location>
        <begin position="74"/>
        <end position="96"/>
    </location>
</feature>
<protein>
    <recommendedName>
        <fullName evidence="10">Odorant receptor</fullName>
    </recommendedName>
</protein>
<feature type="transmembrane region" description="Helical" evidence="10">
    <location>
        <begin position="314"/>
        <end position="337"/>
    </location>
</feature>
<feature type="transmembrane region" description="Helical" evidence="10">
    <location>
        <begin position="279"/>
        <end position="302"/>
    </location>
</feature>